<evidence type="ECO:0000313" key="2">
    <source>
        <dbReference type="Proteomes" id="UP001516400"/>
    </source>
</evidence>
<proteinExistence type="predicted"/>
<gene>
    <name evidence="1" type="ORF">HHI36_017162</name>
</gene>
<reference evidence="1 2" key="1">
    <citation type="journal article" date="2021" name="BMC Biol.">
        <title>Horizontally acquired antibacterial genes associated with adaptive radiation of ladybird beetles.</title>
        <authorList>
            <person name="Li H.S."/>
            <person name="Tang X.F."/>
            <person name="Huang Y.H."/>
            <person name="Xu Z.Y."/>
            <person name="Chen M.L."/>
            <person name="Du X.Y."/>
            <person name="Qiu B.Y."/>
            <person name="Chen P.T."/>
            <person name="Zhang W."/>
            <person name="Slipinski A."/>
            <person name="Escalona H.E."/>
            <person name="Waterhouse R.M."/>
            <person name="Zwick A."/>
            <person name="Pang H."/>
        </authorList>
    </citation>
    <scope>NUCLEOTIDE SEQUENCE [LARGE SCALE GENOMIC DNA]</scope>
    <source>
        <strain evidence="1">SYSU2018</strain>
    </source>
</reference>
<feature type="non-terminal residue" evidence="1">
    <location>
        <position position="1"/>
    </location>
</feature>
<protein>
    <submittedName>
        <fullName evidence="1">Uncharacterized protein</fullName>
    </submittedName>
</protein>
<dbReference type="AlphaFoldDB" id="A0ABD2NMR5"/>
<name>A0ABD2NMR5_9CUCU</name>
<evidence type="ECO:0000313" key="1">
    <source>
        <dbReference type="EMBL" id="KAL3279656.1"/>
    </source>
</evidence>
<dbReference type="Proteomes" id="UP001516400">
    <property type="component" value="Unassembled WGS sequence"/>
</dbReference>
<accession>A0ABD2NMR5</accession>
<sequence>SNSENREESKKTKITQYNKSIFNKLMYEEDRKEYINETNPAQFVAVGLTYVTKVLGKSFLIFSSRNSWKIWLP</sequence>
<dbReference type="EMBL" id="JABFTP020000124">
    <property type="protein sequence ID" value="KAL3279656.1"/>
    <property type="molecule type" value="Genomic_DNA"/>
</dbReference>
<organism evidence="1 2">
    <name type="scientific">Cryptolaemus montrouzieri</name>
    <dbReference type="NCBI Taxonomy" id="559131"/>
    <lineage>
        <taxon>Eukaryota</taxon>
        <taxon>Metazoa</taxon>
        <taxon>Ecdysozoa</taxon>
        <taxon>Arthropoda</taxon>
        <taxon>Hexapoda</taxon>
        <taxon>Insecta</taxon>
        <taxon>Pterygota</taxon>
        <taxon>Neoptera</taxon>
        <taxon>Endopterygota</taxon>
        <taxon>Coleoptera</taxon>
        <taxon>Polyphaga</taxon>
        <taxon>Cucujiformia</taxon>
        <taxon>Coccinelloidea</taxon>
        <taxon>Coccinellidae</taxon>
        <taxon>Scymninae</taxon>
        <taxon>Scymnini</taxon>
        <taxon>Cryptolaemus</taxon>
    </lineage>
</organism>
<keyword evidence="2" id="KW-1185">Reference proteome</keyword>
<comment type="caution">
    <text evidence="1">The sequence shown here is derived from an EMBL/GenBank/DDBJ whole genome shotgun (WGS) entry which is preliminary data.</text>
</comment>